<dbReference type="STRING" id="1182543.W9WQN4"/>
<dbReference type="SMART" id="SM00369">
    <property type="entry name" value="LRR_TYP"/>
    <property type="match status" value="2"/>
</dbReference>
<dbReference type="PROSITE" id="PS51450">
    <property type="entry name" value="LRR"/>
    <property type="match status" value="1"/>
</dbReference>
<keyword evidence="2" id="KW-0677">Repeat</keyword>
<keyword evidence="5" id="KW-1185">Reference proteome</keyword>
<proteinExistence type="predicted"/>
<protein>
    <submittedName>
        <fullName evidence="4">Uncharacterized protein</fullName>
    </submittedName>
</protein>
<reference evidence="4 5" key="1">
    <citation type="submission" date="2013-03" db="EMBL/GenBank/DDBJ databases">
        <title>The Genome Sequence of Cladophialophora psammophila CBS 110553.</title>
        <authorList>
            <consortium name="The Broad Institute Genomics Platform"/>
            <person name="Cuomo C."/>
            <person name="de Hoog S."/>
            <person name="Gorbushina A."/>
            <person name="Walker B."/>
            <person name="Young S.K."/>
            <person name="Zeng Q."/>
            <person name="Gargeya S."/>
            <person name="Fitzgerald M."/>
            <person name="Haas B."/>
            <person name="Abouelleil A."/>
            <person name="Allen A.W."/>
            <person name="Alvarado L."/>
            <person name="Arachchi H.M."/>
            <person name="Berlin A.M."/>
            <person name="Chapman S.B."/>
            <person name="Gainer-Dewar J."/>
            <person name="Goldberg J."/>
            <person name="Griggs A."/>
            <person name="Gujja S."/>
            <person name="Hansen M."/>
            <person name="Howarth C."/>
            <person name="Imamovic A."/>
            <person name="Ireland A."/>
            <person name="Larimer J."/>
            <person name="McCowan C."/>
            <person name="Murphy C."/>
            <person name="Pearson M."/>
            <person name="Poon T.W."/>
            <person name="Priest M."/>
            <person name="Roberts A."/>
            <person name="Saif S."/>
            <person name="Shea T."/>
            <person name="Sisk P."/>
            <person name="Sykes S."/>
            <person name="Wortman J."/>
            <person name="Nusbaum C."/>
            <person name="Birren B."/>
        </authorList>
    </citation>
    <scope>NUCLEOTIDE SEQUENCE [LARGE SCALE GENOMIC DNA]</scope>
    <source>
        <strain evidence="4 5">CBS 110553</strain>
    </source>
</reference>
<dbReference type="SUPFAM" id="SSF52058">
    <property type="entry name" value="L domain-like"/>
    <property type="match status" value="1"/>
</dbReference>
<dbReference type="OrthoDB" id="1274115at2759"/>
<feature type="compositionally biased region" description="Basic and acidic residues" evidence="3">
    <location>
        <begin position="77"/>
        <end position="90"/>
    </location>
</feature>
<dbReference type="GeneID" id="19191012"/>
<comment type="caution">
    <text evidence="4">The sequence shown here is derived from an EMBL/GenBank/DDBJ whole genome shotgun (WGS) entry which is preliminary data.</text>
</comment>
<feature type="region of interest" description="Disordered" evidence="3">
    <location>
        <begin position="1"/>
        <end position="120"/>
    </location>
</feature>
<keyword evidence="1" id="KW-0433">Leucine-rich repeat</keyword>
<evidence type="ECO:0000313" key="4">
    <source>
        <dbReference type="EMBL" id="EXJ70233.1"/>
    </source>
</evidence>
<gene>
    <name evidence="4" type="ORF">A1O5_06301</name>
</gene>
<evidence type="ECO:0000256" key="3">
    <source>
        <dbReference type="SAM" id="MobiDB-lite"/>
    </source>
</evidence>
<dbReference type="Pfam" id="PF12799">
    <property type="entry name" value="LRR_4"/>
    <property type="match status" value="1"/>
</dbReference>
<dbReference type="Gene3D" id="3.80.10.10">
    <property type="entry name" value="Ribonuclease Inhibitor"/>
    <property type="match status" value="1"/>
</dbReference>
<dbReference type="InterPro" id="IPR050216">
    <property type="entry name" value="LRR_domain-containing"/>
</dbReference>
<sequence length="467" mass="52664">MDEPDLPPLSQSTRAMAQTRARPPLSPVLARKRTRSDHDDEPAASSDPALFSSDETAPGAENYVSGKRNKRTYKGSWWDRHPAEATDKKGHREKRQFRRNLDSGVFMGSESEDPPSSDSITMEDEFLRDQQRVMDSQQKAWDNHQKATDENQQAQPVTSWPDRGDESKLRANLASVITARVPREHEEVCAIIRQCLERGKENADLTSMSLSSLPAEITSLQTLSKQDEITPGMLHIGTNLEPQLRLFLGNNCFTRMPSPIFELRNLRELSLRNNNLTSIPAAIGELVNLVSLNIAGNQLSELPTEILDLITEGRLRELRLHPNPWMRPDGMSLEESFCWTRILGKILLRKKNSAHIAKKTYWPTENPQVPTLTELALRQLSKFDPLGDIDFGAYMPSNTPESLLNNLKLLGQNPTRQCNACNRPIVLAREEWFEFWSIDEVSESDVVHVGMPPDILCRLGGTAGWVS</sequence>
<dbReference type="PANTHER" id="PTHR48051">
    <property type="match status" value="1"/>
</dbReference>
<dbReference type="PANTHER" id="PTHR48051:SF1">
    <property type="entry name" value="RAS SUPPRESSOR PROTEIN 1"/>
    <property type="match status" value="1"/>
</dbReference>
<evidence type="ECO:0000256" key="2">
    <source>
        <dbReference type="ARBA" id="ARBA00022737"/>
    </source>
</evidence>
<dbReference type="InterPro" id="IPR003591">
    <property type="entry name" value="Leu-rich_rpt_typical-subtyp"/>
</dbReference>
<organism evidence="4 5">
    <name type="scientific">Cladophialophora psammophila CBS 110553</name>
    <dbReference type="NCBI Taxonomy" id="1182543"/>
    <lineage>
        <taxon>Eukaryota</taxon>
        <taxon>Fungi</taxon>
        <taxon>Dikarya</taxon>
        <taxon>Ascomycota</taxon>
        <taxon>Pezizomycotina</taxon>
        <taxon>Eurotiomycetes</taxon>
        <taxon>Chaetothyriomycetidae</taxon>
        <taxon>Chaetothyriales</taxon>
        <taxon>Herpotrichiellaceae</taxon>
        <taxon>Cladophialophora</taxon>
    </lineage>
</organism>
<dbReference type="HOGENOM" id="CLU_027499_0_0_1"/>
<dbReference type="GO" id="GO:0005737">
    <property type="term" value="C:cytoplasm"/>
    <property type="evidence" value="ECO:0007669"/>
    <property type="project" value="TreeGrafter"/>
</dbReference>
<feature type="compositionally biased region" description="Acidic residues" evidence="3">
    <location>
        <begin position="110"/>
        <end position="120"/>
    </location>
</feature>
<dbReference type="eggNOG" id="KOG0617">
    <property type="taxonomic scope" value="Eukaryota"/>
</dbReference>
<dbReference type="RefSeq" id="XP_007745085.1">
    <property type="nucleotide sequence ID" value="XM_007746895.1"/>
</dbReference>
<dbReference type="EMBL" id="AMGX01000009">
    <property type="protein sequence ID" value="EXJ70233.1"/>
    <property type="molecule type" value="Genomic_DNA"/>
</dbReference>
<dbReference type="Proteomes" id="UP000019471">
    <property type="component" value="Unassembled WGS sequence"/>
</dbReference>
<dbReference type="InterPro" id="IPR001611">
    <property type="entry name" value="Leu-rich_rpt"/>
</dbReference>
<accession>W9WQN4</accession>
<evidence type="ECO:0000256" key="1">
    <source>
        <dbReference type="ARBA" id="ARBA00022614"/>
    </source>
</evidence>
<dbReference type="InterPro" id="IPR025875">
    <property type="entry name" value="Leu-rich_rpt_4"/>
</dbReference>
<name>W9WQN4_9EURO</name>
<dbReference type="InterPro" id="IPR032675">
    <property type="entry name" value="LRR_dom_sf"/>
</dbReference>
<feature type="region of interest" description="Disordered" evidence="3">
    <location>
        <begin position="136"/>
        <end position="166"/>
    </location>
</feature>
<dbReference type="AlphaFoldDB" id="W9WQN4"/>
<evidence type="ECO:0000313" key="5">
    <source>
        <dbReference type="Proteomes" id="UP000019471"/>
    </source>
</evidence>